<reference evidence="2" key="1">
    <citation type="submission" date="2017-07" db="EMBL/GenBank/DDBJ databases">
        <title>Taro Niue Genome Assembly and Annotation.</title>
        <authorList>
            <person name="Atibalentja N."/>
            <person name="Keating K."/>
            <person name="Fields C.J."/>
        </authorList>
    </citation>
    <scope>NUCLEOTIDE SEQUENCE</scope>
    <source>
        <strain evidence="2">Niue_2</strain>
        <tissue evidence="2">Leaf</tissue>
    </source>
</reference>
<feature type="region of interest" description="Disordered" evidence="1">
    <location>
        <begin position="79"/>
        <end position="112"/>
    </location>
</feature>
<sequence>MGLIWALLHQLNAQTHKRNMLVARRQVAKPNGCRRRCSSPPPGGGMETLRPALPRLYMTRASAYRDALKSFIQGYKEGLQQVTEGNGGPRGDSKSEPLNDGEEKTTGGSKLL</sequence>
<accession>A0A843VKE3</accession>
<organism evidence="2 3">
    <name type="scientific">Colocasia esculenta</name>
    <name type="common">Wild taro</name>
    <name type="synonym">Arum esculentum</name>
    <dbReference type="NCBI Taxonomy" id="4460"/>
    <lineage>
        <taxon>Eukaryota</taxon>
        <taxon>Viridiplantae</taxon>
        <taxon>Streptophyta</taxon>
        <taxon>Embryophyta</taxon>
        <taxon>Tracheophyta</taxon>
        <taxon>Spermatophyta</taxon>
        <taxon>Magnoliopsida</taxon>
        <taxon>Liliopsida</taxon>
        <taxon>Araceae</taxon>
        <taxon>Aroideae</taxon>
        <taxon>Colocasieae</taxon>
        <taxon>Colocasia</taxon>
    </lineage>
</organism>
<name>A0A843VKE3_COLES</name>
<gene>
    <name evidence="2" type="ORF">Taro_028212</name>
</gene>
<dbReference type="PANTHER" id="PTHR36064">
    <property type="entry name" value="EMBRYO DEFECTIVE 2735"/>
    <property type="match status" value="1"/>
</dbReference>
<feature type="compositionally biased region" description="Basic and acidic residues" evidence="1">
    <location>
        <begin position="91"/>
        <end position="105"/>
    </location>
</feature>
<proteinExistence type="predicted"/>
<evidence type="ECO:0000313" key="2">
    <source>
        <dbReference type="EMBL" id="MQL95536.1"/>
    </source>
</evidence>
<dbReference type="EMBL" id="NMUH01001803">
    <property type="protein sequence ID" value="MQL95536.1"/>
    <property type="molecule type" value="Genomic_DNA"/>
</dbReference>
<comment type="caution">
    <text evidence="2">The sequence shown here is derived from an EMBL/GenBank/DDBJ whole genome shotgun (WGS) entry which is preliminary data.</text>
</comment>
<keyword evidence="3" id="KW-1185">Reference proteome</keyword>
<dbReference type="Proteomes" id="UP000652761">
    <property type="component" value="Unassembled WGS sequence"/>
</dbReference>
<feature type="region of interest" description="Disordered" evidence="1">
    <location>
        <begin position="31"/>
        <end position="50"/>
    </location>
</feature>
<dbReference type="AlphaFoldDB" id="A0A843VKE3"/>
<protein>
    <submittedName>
        <fullName evidence="2">Uncharacterized protein</fullName>
    </submittedName>
</protein>
<evidence type="ECO:0000256" key="1">
    <source>
        <dbReference type="SAM" id="MobiDB-lite"/>
    </source>
</evidence>
<evidence type="ECO:0000313" key="3">
    <source>
        <dbReference type="Proteomes" id="UP000652761"/>
    </source>
</evidence>
<dbReference type="OrthoDB" id="514706at2759"/>